<organism evidence="2 3">
    <name type="scientific">Lactuca virosa</name>
    <dbReference type="NCBI Taxonomy" id="75947"/>
    <lineage>
        <taxon>Eukaryota</taxon>
        <taxon>Viridiplantae</taxon>
        <taxon>Streptophyta</taxon>
        <taxon>Embryophyta</taxon>
        <taxon>Tracheophyta</taxon>
        <taxon>Spermatophyta</taxon>
        <taxon>Magnoliopsida</taxon>
        <taxon>eudicotyledons</taxon>
        <taxon>Gunneridae</taxon>
        <taxon>Pentapetalae</taxon>
        <taxon>asterids</taxon>
        <taxon>campanulids</taxon>
        <taxon>Asterales</taxon>
        <taxon>Asteraceae</taxon>
        <taxon>Cichorioideae</taxon>
        <taxon>Cichorieae</taxon>
        <taxon>Lactucinae</taxon>
        <taxon>Lactuca</taxon>
    </lineage>
</organism>
<comment type="caution">
    <text evidence="2">The sequence shown here is derived from an EMBL/GenBank/DDBJ whole genome shotgun (WGS) entry which is preliminary data.</text>
</comment>
<dbReference type="AlphaFoldDB" id="A0AAU9LPC0"/>
<evidence type="ECO:0000313" key="2">
    <source>
        <dbReference type="EMBL" id="CAH1415730.1"/>
    </source>
</evidence>
<feature type="compositionally biased region" description="Acidic residues" evidence="1">
    <location>
        <begin position="19"/>
        <end position="32"/>
    </location>
</feature>
<feature type="region of interest" description="Disordered" evidence="1">
    <location>
        <begin position="1"/>
        <end position="32"/>
    </location>
</feature>
<proteinExistence type="predicted"/>
<sequence length="86" mass="9940">MDGPSEHKELEAEPKEEYYSDESEDATEDSEPMEAVVVITARHSHPSPYKSILRRMYQRDPAWIAVVVEDKIFGERITIGYEIRQG</sequence>
<dbReference type="Proteomes" id="UP001157418">
    <property type="component" value="Unassembled WGS sequence"/>
</dbReference>
<protein>
    <submittedName>
        <fullName evidence="2">Uncharacterized protein</fullName>
    </submittedName>
</protein>
<accession>A0AAU9LPC0</accession>
<reference evidence="2 3" key="1">
    <citation type="submission" date="2022-01" db="EMBL/GenBank/DDBJ databases">
        <authorList>
            <person name="Xiong W."/>
            <person name="Schranz E."/>
        </authorList>
    </citation>
    <scope>NUCLEOTIDE SEQUENCE [LARGE SCALE GENOMIC DNA]</scope>
</reference>
<feature type="compositionally biased region" description="Basic and acidic residues" evidence="1">
    <location>
        <begin position="1"/>
        <end position="18"/>
    </location>
</feature>
<keyword evidence="3" id="KW-1185">Reference proteome</keyword>
<gene>
    <name evidence="2" type="ORF">LVIROSA_LOCUS3554</name>
</gene>
<dbReference type="EMBL" id="CAKMRJ010000002">
    <property type="protein sequence ID" value="CAH1415730.1"/>
    <property type="molecule type" value="Genomic_DNA"/>
</dbReference>
<evidence type="ECO:0000313" key="3">
    <source>
        <dbReference type="Proteomes" id="UP001157418"/>
    </source>
</evidence>
<evidence type="ECO:0000256" key="1">
    <source>
        <dbReference type="SAM" id="MobiDB-lite"/>
    </source>
</evidence>
<name>A0AAU9LPC0_9ASTR</name>